<evidence type="ECO:0000256" key="2">
    <source>
        <dbReference type="ARBA" id="ARBA00022679"/>
    </source>
</evidence>
<keyword evidence="2 3" id="KW-0808">Transferase</keyword>
<keyword evidence="4" id="KW-1185">Reference proteome</keyword>
<dbReference type="PANTHER" id="PTHR30160">
    <property type="entry name" value="TETRAACYLDISACCHARIDE 4'-KINASE-RELATED"/>
    <property type="match status" value="1"/>
</dbReference>
<proteinExistence type="predicted"/>
<evidence type="ECO:0000313" key="3">
    <source>
        <dbReference type="EMBL" id="MBB4119545.1"/>
    </source>
</evidence>
<dbReference type="RefSeq" id="WP_183477892.1">
    <property type="nucleotide sequence ID" value="NZ_JACIFO010000007.1"/>
</dbReference>
<dbReference type="Proteomes" id="UP000553034">
    <property type="component" value="Unassembled WGS sequence"/>
</dbReference>
<accession>A0A840ER65</accession>
<dbReference type="InterPro" id="IPR002201">
    <property type="entry name" value="Glyco_trans_9"/>
</dbReference>
<dbReference type="InterPro" id="IPR051199">
    <property type="entry name" value="LPS_LOS_Heptosyltrfase"/>
</dbReference>
<dbReference type="CDD" id="cd03789">
    <property type="entry name" value="GT9_LPS_heptosyltransferase"/>
    <property type="match status" value="1"/>
</dbReference>
<gene>
    <name evidence="3" type="ORF">GGR32_001847</name>
</gene>
<dbReference type="Pfam" id="PF01075">
    <property type="entry name" value="Glyco_transf_9"/>
    <property type="match status" value="1"/>
</dbReference>
<sequence length="352" mass="40920">MKKCLIIQIKMIGDVLTSTIILDSLKHNYPNITLHYLVEKRTLPVIENHPAIDKAISVEKLNRDTIFLLSKQLKAEKYDLIIDVYSKINTALLSFLIGNKAKFGIYKWYTQWAYSKTIKYRTKSLYHTQLSYENRLQFLEPLSVPIDYSLKPKIYLTTEEQEKTKQICINHGINYNEQPHIMVSILGSSTNKTYPLAYLAKLLDSIANTFKNVKFLFNYIPAQQAEVNRLIELCNSNTQKLINPYYAKNLRDFITLTSFCSMSIGNEGGLINMSKALDIPTFAIFSPWITTKAWGTKNQENHEVVHLEDFYPEDYESSNRKELKENTQLLYQKFTPNLIQKKLLTFVEKQLT</sequence>
<evidence type="ECO:0000256" key="1">
    <source>
        <dbReference type="ARBA" id="ARBA00022676"/>
    </source>
</evidence>
<dbReference type="Gene3D" id="3.40.50.2000">
    <property type="entry name" value="Glycogen Phosphorylase B"/>
    <property type="match status" value="2"/>
</dbReference>
<dbReference type="EC" id="2.4.-.-" evidence="3"/>
<evidence type="ECO:0000313" key="4">
    <source>
        <dbReference type="Proteomes" id="UP000553034"/>
    </source>
</evidence>
<dbReference type="GO" id="GO:0005829">
    <property type="term" value="C:cytosol"/>
    <property type="evidence" value="ECO:0007669"/>
    <property type="project" value="TreeGrafter"/>
</dbReference>
<name>A0A840ER65_9FLAO</name>
<dbReference type="SUPFAM" id="SSF53756">
    <property type="entry name" value="UDP-Glycosyltransferase/glycogen phosphorylase"/>
    <property type="match status" value="1"/>
</dbReference>
<organism evidence="3 4">
    <name type="scientific">Mesonia hippocampi</name>
    <dbReference type="NCBI Taxonomy" id="1628250"/>
    <lineage>
        <taxon>Bacteria</taxon>
        <taxon>Pseudomonadati</taxon>
        <taxon>Bacteroidota</taxon>
        <taxon>Flavobacteriia</taxon>
        <taxon>Flavobacteriales</taxon>
        <taxon>Flavobacteriaceae</taxon>
        <taxon>Mesonia</taxon>
    </lineage>
</organism>
<protein>
    <submittedName>
        <fullName evidence="3">Heptosyltransferase-2</fullName>
        <ecNumber evidence="3">2.4.-.-</ecNumber>
    </submittedName>
</protein>
<dbReference type="GO" id="GO:0008713">
    <property type="term" value="F:ADP-heptose-lipopolysaccharide heptosyltransferase activity"/>
    <property type="evidence" value="ECO:0007669"/>
    <property type="project" value="TreeGrafter"/>
</dbReference>
<keyword evidence="1 3" id="KW-0328">Glycosyltransferase</keyword>
<comment type="caution">
    <text evidence="3">The sequence shown here is derived from an EMBL/GenBank/DDBJ whole genome shotgun (WGS) entry which is preliminary data.</text>
</comment>
<reference evidence="3 4" key="1">
    <citation type="submission" date="2020-08" db="EMBL/GenBank/DDBJ databases">
        <title>Genomic Encyclopedia of Type Strains, Phase IV (KMG-IV): sequencing the most valuable type-strain genomes for metagenomic binning, comparative biology and taxonomic classification.</title>
        <authorList>
            <person name="Goeker M."/>
        </authorList>
    </citation>
    <scope>NUCLEOTIDE SEQUENCE [LARGE SCALE GENOMIC DNA]</scope>
    <source>
        <strain evidence="3 4">DSM 29568</strain>
    </source>
</reference>
<dbReference type="AlphaFoldDB" id="A0A840ER65"/>
<dbReference type="EMBL" id="JACIFO010000007">
    <property type="protein sequence ID" value="MBB4119545.1"/>
    <property type="molecule type" value="Genomic_DNA"/>
</dbReference>
<dbReference type="GO" id="GO:0009244">
    <property type="term" value="P:lipopolysaccharide core region biosynthetic process"/>
    <property type="evidence" value="ECO:0007669"/>
    <property type="project" value="TreeGrafter"/>
</dbReference>